<dbReference type="EMBL" id="CAJOBE010000781">
    <property type="protein sequence ID" value="CAF3684391.1"/>
    <property type="molecule type" value="Genomic_DNA"/>
</dbReference>
<protein>
    <recommendedName>
        <fullName evidence="2">ARF7 effector protein C-terminal domain-containing protein</fullName>
    </recommendedName>
</protein>
<dbReference type="AlphaFoldDB" id="A0A814JF29"/>
<proteinExistence type="predicted"/>
<dbReference type="PANTHER" id="PTHR46536">
    <property type="entry name" value="ARL14 EFFECTOR PROTEIN"/>
    <property type="match status" value="1"/>
</dbReference>
<evidence type="ECO:0000259" key="2">
    <source>
        <dbReference type="Pfam" id="PF14949"/>
    </source>
</evidence>
<evidence type="ECO:0000313" key="11">
    <source>
        <dbReference type="Proteomes" id="UP000663870"/>
    </source>
</evidence>
<evidence type="ECO:0000313" key="9">
    <source>
        <dbReference type="EMBL" id="CAF3725469.1"/>
    </source>
</evidence>
<evidence type="ECO:0000313" key="10">
    <source>
        <dbReference type="EMBL" id="CAF3725603.1"/>
    </source>
</evidence>
<dbReference type="Proteomes" id="UP000663874">
    <property type="component" value="Unassembled WGS sequence"/>
</dbReference>
<accession>A0A814JF29</accession>
<dbReference type="PANTHER" id="PTHR46536:SF3">
    <property type="entry name" value="ARF7 EFFECTOR PROTEIN C-TERMINAL DOMAIN-CONTAINING PROTEIN"/>
    <property type="match status" value="1"/>
</dbReference>
<evidence type="ECO:0000313" key="8">
    <source>
        <dbReference type="EMBL" id="CAF3684391.1"/>
    </source>
</evidence>
<feature type="domain" description="ARF7 effector protein C-terminal" evidence="2">
    <location>
        <begin position="72"/>
        <end position="165"/>
    </location>
</feature>
<dbReference type="EMBL" id="CAJOBD010000835">
    <property type="protein sequence ID" value="CAF3725469.1"/>
    <property type="molecule type" value="Genomic_DNA"/>
</dbReference>
<evidence type="ECO:0000256" key="1">
    <source>
        <dbReference type="SAM" id="MobiDB-lite"/>
    </source>
</evidence>
<dbReference type="InterPro" id="IPR029264">
    <property type="entry name" value="ARF7EP_C"/>
</dbReference>
<dbReference type="EMBL" id="CAJOAX010001548">
    <property type="protein sequence ID" value="CAF3725603.1"/>
    <property type="molecule type" value="Genomic_DNA"/>
</dbReference>
<sequence length="177" mass="19590">MDDSNNNIFDVLESPSSTKTLKITSTSTNVLSIRRSHRPLINTNNGSYSSANSTADISSSSNGSQRKKRKDRALQDLGFVNPGPKNLVNVANVPSRRLKTRQSSAQEKPSSSKPLYDKSGLLLSDEADRCDCNRLTCPGCFLPCTSCHSSKCGLECRNLRTYTYEYRLFGTNKEIIQ</sequence>
<dbReference type="Proteomes" id="UP000663823">
    <property type="component" value="Unassembled WGS sequence"/>
</dbReference>
<evidence type="ECO:0000313" key="7">
    <source>
        <dbReference type="EMBL" id="CAF1197657.1"/>
    </source>
</evidence>
<dbReference type="Proteomes" id="UP000663870">
    <property type="component" value="Unassembled WGS sequence"/>
</dbReference>
<feature type="compositionally biased region" description="Low complexity" evidence="1">
    <location>
        <begin position="47"/>
        <end position="64"/>
    </location>
</feature>
<organism evidence="6 11">
    <name type="scientific">Rotaria sordida</name>
    <dbReference type="NCBI Taxonomy" id="392033"/>
    <lineage>
        <taxon>Eukaryota</taxon>
        <taxon>Metazoa</taxon>
        <taxon>Spiralia</taxon>
        <taxon>Gnathifera</taxon>
        <taxon>Rotifera</taxon>
        <taxon>Eurotatoria</taxon>
        <taxon>Bdelloidea</taxon>
        <taxon>Philodinida</taxon>
        <taxon>Philodinidae</taxon>
        <taxon>Rotaria</taxon>
    </lineage>
</organism>
<dbReference type="Proteomes" id="UP000663889">
    <property type="component" value="Unassembled WGS sequence"/>
</dbReference>
<dbReference type="Proteomes" id="UP000663882">
    <property type="component" value="Unassembled WGS sequence"/>
</dbReference>
<dbReference type="Proteomes" id="UP000663854">
    <property type="component" value="Unassembled WGS sequence"/>
</dbReference>
<name>A0A814JF29_9BILA</name>
<dbReference type="EMBL" id="CAJNOL010000376">
    <property type="protein sequence ID" value="CAF1036006.1"/>
    <property type="molecule type" value="Genomic_DNA"/>
</dbReference>
<dbReference type="EMBL" id="CAJNOH010000098">
    <property type="protein sequence ID" value="CAF0865599.1"/>
    <property type="molecule type" value="Genomic_DNA"/>
</dbReference>
<dbReference type="Pfam" id="PF14949">
    <property type="entry name" value="ARF7EP_C"/>
    <property type="match status" value="1"/>
</dbReference>
<dbReference type="Proteomes" id="UP000663864">
    <property type="component" value="Unassembled WGS sequence"/>
</dbReference>
<dbReference type="EMBL" id="CAJNOU010000455">
    <property type="protein sequence ID" value="CAF1002669.1"/>
    <property type="molecule type" value="Genomic_DNA"/>
</dbReference>
<dbReference type="OrthoDB" id="5984406at2759"/>
<comment type="caution">
    <text evidence="6">The sequence shown here is derived from an EMBL/GenBank/DDBJ whole genome shotgun (WGS) entry which is preliminary data.</text>
</comment>
<evidence type="ECO:0000313" key="6">
    <source>
        <dbReference type="EMBL" id="CAF1036006.1"/>
    </source>
</evidence>
<reference evidence="6" key="1">
    <citation type="submission" date="2021-02" db="EMBL/GenBank/DDBJ databases">
        <authorList>
            <person name="Nowell W R."/>
        </authorList>
    </citation>
    <scope>NUCLEOTIDE SEQUENCE</scope>
</reference>
<gene>
    <name evidence="8" type="ORF">FNK824_LOCUS8071</name>
    <name evidence="9" type="ORF">JBS370_LOCUS11069</name>
    <name evidence="6" type="ORF">JXQ802_LOCUS15897</name>
    <name evidence="10" type="ORF">OTI717_LOCUS14108</name>
    <name evidence="3" type="ORF">PYM288_LOCUS7774</name>
    <name evidence="4" type="ORF">RFH988_LOCUS13488</name>
    <name evidence="5" type="ORF">SEV965_LOCUS10868</name>
    <name evidence="7" type="ORF">ZHD862_LOCUS22665</name>
</gene>
<dbReference type="Proteomes" id="UP000663836">
    <property type="component" value="Unassembled WGS sequence"/>
</dbReference>
<evidence type="ECO:0000313" key="3">
    <source>
        <dbReference type="EMBL" id="CAF0865599.1"/>
    </source>
</evidence>
<feature type="region of interest" description="Disordered" evidence="1">
    <location>
        <begin position="36"/>
        <end position="118"/>
    </location>
</feature>
<evidence type="ECO:0000313" key="4">
    <source>
        <dbReference type="EMBL" id="CAF0987829.1"/>
    </source>
</evidence>
<keyword evidence="11" id="KW-1185">Reference proteome</keyword>
<evidence type="ECO:0000313" key="5">
    <source>
        <dbReference type="EMBL" id="CAF1002669.1"/>
    </source>
</evidence>
<dbReference type="EMBL" id="CAJNOO010000594">
    <property type="protein sequence ID" value="CAF0987829.1"/>
    <property type="molecule type" value="Genomic_DNA"/>
</dbReference>
<feature type="compositionally biased region" description="Polar residues" evidence="1">
    <location>
        <begin position="101"/>
        <end position="113"/>
    </location>
</feature>
<dbReference type="EMBL" id="CAJNOT010001427">
    <property type="protein sequence ID" value="CAF1197657.1"/>
    <property type="molecule type" value="Genomic_DNA"/>
</dbReference>